<keyword evidence="2" id="KW-1185">Reference proteome</keyword>
<sequence>MEKLPLYVHMPCISSSTATLTSSIGIGAYELHAAS</sequence>
<name>A0A1R3KU92_9ROSI</name>
<dbReference type="Proteomes" id="UP000187203">
    <property type="component" value="Unassembled WGS sequence"/>
</dbReference>
<dbReference type="AlphaFoldDB" id="A0A1R3KU92"/>
<gene>
    <name evidence="1" type="ORF">COLO4_04400</name>
</gene>
<evidence type="ECO:0000313" key="1">
    <source>
        <dbReference type="EMBL" id="OMP10608.1"/>
    </source>
</evidence>
<comment type="caution">
    <text evidence="1">The sequence shown here is derived from an EMBL/GenBank/DDBJ whole genome shotgun (WGS) entry which is preliminary data.</text>
</comment>
<evidence type="ECO:0000313" key="2">
    <source>
        <dbReference type="Proteomes" id="UP000187203"/>
    </source>
</evidence>
<protein>
    <submittedName>
        <fullName evidence="1">Uncharacterized protein</fullName>
    </submittedName>
</protein>
<reference evidence="2" key="1">
    <citation type="submission" date="2013-09" db="EMBL/GenBank/DDBJ databases">
        <title>Corchorus olitorius genome sequencing.</title>
        <authorList>
            <person name="Alam M."/>
            <person name="Haque M.S."/>
            <person name="Islam M.S."/>
            <person name="Emdad E.M."/>
            <person name="Islam M.M."/>
            <person name="Ahmed B."/>
            <person name="Halim A."/>
            <person name="Hossen Q.M.M."/>
            <person name="Hossain M.Z."/>
            <person name="Ahmed R."/>
            <person name="Khan M.M."/>
            <person name="Islam R."/>
            <person name="Rashid M.M."/>
            <person name="Khan S.A."/>
            <person name="Rahman M.S."/>
            <person name="Alam M."/>
            <person name="Yahiya A.S."/>
            <person name="Khan M.S."/>
            <person name="Azam M.S."/>
            <person name="Haque T."/>
            <person name="Lashkar M.Z.H."/>
            <person name="Akhand A.I."/>
            <person name="Morshed G."/>
            <person name="Roy S."/>
            <person name="Uddin K.S."/>
            <person name="Rabeya T."/>
            <person name="Hossain A.S."/>
            <person name="Chowdhury A."/>
            <person name="Snigdha A.R."/>
            <person name="Mortoza M.S."/>
            <person name="Matin S.A."/>
            <person name="Hoque S.M.E."/>
            <person name="Islam M.K."/>
            <person name="Roy D.K."/>
            <person name="Haider R."/>
            <person name="Moosa M.M."/>
            <person name="Elias S.M."/>
            <person name="Hasan A.M."/>
            <person name="Jahan S."/>
            <person name="Shafiuddin M."/>
            <person name="Mahmood N."/>
            <person name="Shommy N.S."/>
        </authorList>
    </citation>
    <scope>NUCLEOTIDE SEQUENCE [LARGE SCALE GENOMIC DNA]</scope>
    <source>
        <strain evidence="2">cv. O-4</strain>
    </source>
</reference>
<proteinExistence type="predicted"/>
<dbReference type="EMBL" id="AWUE01011452">
    <property type="protein sequence ID" value="OMP10608.1"/>
    <property type="molecule type" value="Genomic_DNA"/>
</dbReference>
<accession>A0A1R3KU92</accession>
<organism evidence="1 2">
    <name type="scientific">Corchorus olitorius</name>
    <dbReference type="NCBI Taxonomy" id="93759"/>
    <lineage>
        <taxon>Eukaryota</taxon>
        <taxon>Viridiplantae</taxon>
        <taxon>Streptophyta</taxon>
        <taxon>Embryophyta</taxon>
        <taxon>Tracheophyta</taxon>
        <taxon>Spermatophyta</taxon>
        <taxon>Magnoliopsida</taxon>
        <taxon>eudicotyledons</taxon>
        <taxon>Gunneridae</taxon>
        <taxon>Pentapetalae</taxon>
        <taxon>rosids</taxon>
        <taxon>malvids</taxon>
        <taxon>Malvales</taxon>
        <taxon>Malvaceae</taxon>
        <taxon>Grewioideae</taxon>
        <taxon>Apeibeae</taxon>
        <taxon>Corchorus</taxon>
    </lineage>
</organism>